<proteinExistence type="predicted"/>
<gene>
    <name evidence="1" type="ORF">Aph01nite_46480</name>
</gene>
<dbReference type="Gene3D" id="1.10.287.1060">
    <property type="entry name" value="ESAT-6-like"/>
    <property type="match status" value="1"/>
</dbReference>
<dbReference type="SUPFAM" id="SSF140453">
    <property type="entry name" value="EsxAB dimer-like"/>
    <property type="match status" value="1"/>
</dbReference>
<evidence type="ECO:0000313" key="2">
    <source>
        <dbReference type="Proteomes" id="UP000640052"/>
    </source>
</evidence>
<protein>
    <submittedName>
        <fullName evidence="1">Uncharacterized protein</fullName>
    </submittedName>
</protein>
<dbReference type="AlphaFoldDB" id="A0A919QF29"/>
<dbReference type="EMBL" id="BOOA01000039">
    <property type="protein sequence ID" value="GIH26338.1"/>
    <property type="molecule type" value="Genomic_DNA"/>
</dbReference>
<dbReference type="Proteomes" id="UP000640052">
    <property type="component" value="Unassembled WGS sequence"/>
</dbReference>
<name>A0A919QF29_9ACTN</name>
<keyword evidence="2" id="KW-1185">Reference proteome</keyword>
<dbReference type="InterPro" id="IPR036689">
    <property type="entry name" value="ESAT-6-like_sf"/>
</dbReference>
<evidence type="ECO:0000313" key="1">
    <source>
        <dbReference type="EMBL" id="GIH26338.1"/>
    </source>
</evidence>
<comment type="caution">
    <text evidence="1">The sequence shown here is derived from an EMBL/GenBank/DDBJ whole genome shotgun (WGS) entry which is preliminary data.</text>
</comment>
<dbReference type="RefSeq" id="WP_204043025.1">
    <property type="nucleotide sequence ID" value="NZ_BOOA01000039.1"/>
</dbReference>
<organism evidence="1 2">
    <name type="scientific">Acrocarpospora phusangensis</name>
    <dbReference type="NCBI Taxonomy" id="1070424"/>
    <lineage>
        <taxon>Bacteria</taxon>
        <taxon>Bacillati</taxon>
        <taxon>Actinomycetota</taxon>
        <taxon>Actinomycetes</taxon>
        <taxon>Streptosporangiales</taxon>
        <taxon>Streptosporangiaceae</taxon>
        <taxon>Acrocarpospora</taxon>
    </lineage>
</organism>
<sequence>MEEHVHRSLRWAAEHMALAETLEAHAGQLESVFKGVPLTTGESGPYWTGPAASRFADQAKQLDGGLDELIESCRATARNLRRRAEQLRTSAARTPI</sequence>
<reference evidence="1" key="1">
    <citation type="submission" date="2021-01" db="EMBL/GenBank/DDBJ databases">
        <title>Whole genome shotgun sequence of Acrocarpospora phusangensis NBRC 108782.</title>
        <authorList>
            <person name="Komaki H."/>
            <person name="Tamura T."/>
        </authorList>
    </citation>
    <scope>NUCLEOTIDE SEQUENCE</scope>
    <source>
        <strain evidence="1">NBRC 108782</strain>
    </source>
</reference>
<accession>A0A919QF29</accession>